<dbReference type="EMBL" id="JACIEW010000004">
    <property type="protein sequence ID" value="MBB4052309.1"/>
    <property type="molecule type" value="Genomic_DNA"/>
</dbReference>
<evidence type="ECO:0000313" key="2">
    <source>
        <dbReference type="EMBL" id="MBB4052309.1"/>
    </source>
</evidence>
<feature type="transmembrane region" description="Helical" evidence="1">
    <location>
        <begin position="16"/>
        <end position="38"/>
    </location>
</feature>
<keyword evidence="1" id="KW-0472">Membrane</keyword>
<keyword evidence="2" id="KW-0378">Hydrolase</keyword>
<comment type="caution">
    <text evidence="2">The sequence shown here is derived from an EMBL/GenBank/DDBJ whole genome shotgun (WGS) entry which is preliminary data.</text>
</comment>
<evidence type="ECO:0000313" key="3">
    <source>
        <dbReference type="Proteomes" id="UP000547011"/>
    </source>
</evidence>
<keyword evidence="3" id="KW-1185">Reference proteome</keyword>
<sequence>MSISEKLSNFQPSKAVLLWSCAACVVATMVVGFTWGGWVTGGSAQERAEAASEQAVAQLAAEICVNRYLAAPDARANLVALTEESSFRRSGVLEDGGWVTFAGREDPIDGAAKLCARQLAEIDVTTLPDASPMAEVAAPLAETPTVQ</sequence>
<name>A0A7W6IMF7_9HYPH</name>
<evidence type="ECO:0000256" key="1">
    <source>
        <dbReference type="SAM" id="Phobius"/>
    </source>
</evidence>
<keyword evidence="1" id="KW-1133">Transmembrane helix</keyword>
<dbReference type="RefSeq" id="WP_183311022.1">
    <property type="nucleotide sequence ID" value="NZ_JACIEW010000004.1"/>
</dbReference>
<dbReference type="AlphaFoldDB" id="A0A7W6IMF7"/>
<dbReference type="Proteomes" id="UP000547011">
    <property type="component" value="Unassembled WGS sequence"/>
</dbReference>
<proteinExistence type="predicted"/>
<organism evidence="2 3">
    <name type="scientific">Devosia subaequoris</name>
    <dbReference type="NCBI Taxonomy" id="395930"/>
    <lineage>
        <taxon>Bacteria</taxon>
        <taxon>Pseudomonadati</taxon>
        <taxon>Pseudomonadota</taxon>
        <taxon>Alphaproteobacteria</taxon>
        <taxon>Hyphomicrobiales</taxon>
        <taxon>Devosiaceae</taxon>
        <taxon>Devosia</taxon>
    </lineage>
</organism>
<accession>A0A7W6IMF7</accession>
<reference evidence="2 3" key="1">
    <citation type="submission" date="2020-08" db="EMBL/GenBank/DDBJ databases">
        <title>Genomic Encyclopedia of Type Strains, Phase IV (KMG-IV): sequencing the most valuable type-strain genomes for metagenomic binning, comparative biology and taxonomic classification.</title>
        <authorList>
            <person name="Goeker M."/>
        </authorList>
    </citation>
    <scope>NUCLEOTIDE SEQUENCE [LARGE SCALE GENOMIC DNA]</scope>
    <source>
        <strain evidence="2 3">DSM 23447</strain>
    </source>
</reference>
<gene>
    <name evidence="2" type="ORF">GGR20_001952</name>
</gene>
<protein>
    <submittedName>
        <fullName evidence="2">Alpha/beta superfamily hydrolase</fullName>
    </submittedName>
</protein>
<dbReference type="GO" id="GO:0016787">
    <property type="term" value="F:hydrolase activity"/>
    <property type="evidence" value="ECO:0007669"/>
    <property type="project" value="UniProtKB-KW"/>
</dbReference>
<keyword evidence="1" id="KW-0812">Transmembrane</keyword>